<dbReference type="Pfam" id="PF13622">
    <property type="entry name" value="4HBT_3"/>
    <property type="match status" value="1"/>
</dbReference>
<proteinExistence type="predicted"/>
<dbReference type="Gene3D" id="2.40.160.210">
    <property type="entry name" value="Acyl-CoA thioesterase, double hotdog domain"/>
    <property type="match status" value="1"/>
</dbReference>
<gene>
    <name evidence="3" type="ORF">HNR70_000359</name>
</gene>
<sequence length="267" mass="28691">MSTSGPTAYFVPVGPDTYAPTTHVGGAWSEDELHVAPVVGLLVHHMDRWRAAHSDADKIIGRISLDILGKLAREDIHLTTRLLRPGRTIELLETTAVIGGRTTLSARAWAMSPVDTSTVAATEAEPMPGPDGLPPRDFTEVWDGGFIRSITGRDAGTHRPGRARTWVTTDHPLLEDETTSNLARFVALIDTANGSAVRHPPEEWMYPNLDLTLHFHRPPTGAWVGLDTSVSFGPTGQGLTSTVLHDQSGPVGSAQQILTVRPLGGQA</sequence>
<dbReference type="SUPFAM" id="SSF54637">
    <property type="entry name" value="Thioesterase/thiol ester dehydrase-isomerase"/>
    <property type="match status" value="1"/>
</dbReference>
<evidence type="ECO:0000313" key="4">
    <source>
        <dbReference type="Proteomes" id="UP000588158"/>
    </source>
</evidence>
<dbReference type="InterPro" id="IPR049449">
    <property type="entry name" value="TesB_ACOT8-like_N"/>
</dbReference>
<dbReference type="InterPro" id="IPR049450">
    <property type="entry name" value="ACOT8-like_C"/>
</dbReference>
<dbReference type="InterPro" id="IPR029069">
    <property type="entry name" value="HotDog_dom_sf"/>
</dbReference>
<evidence type="ECO:0000313" key="3">
    <source>
        <dbReference type="EMBL" id="MBB5830546.1"/>
    </source>
</evidence>
<feature type="domain" description="Acyl-CoA thioesterase-like N-terminal HotDog" evidence="1">
    <location>
        <begin position="32"/>
        <end position="110"/>
    </location>
</feature>
<dbReference type="InterPro" id="IPR042171">
    <property type="entry name" value="Acyl-CoA_hotdog"/>
</dbReference>
<dbReference type="Pfam" id="PF20789">
    <property type="entry name" value="4HBT_3C"/>
    <property type="match status" value="1"/>
</dbReference>
<comment type="caution">
    <text evidence="3">The sequence shown here is derived from an EMBL/GenBank/DDBJ whole genome shotgun (WGS) entry which is preliminary data.</text>
</comment>
<protein>
    <submittedName>
        <fullName evidence="3">Acyl-CoA thioesterase</fullName>
    </submittedName>
</protein>
<reference evidence="3 4" key="1">
    <citation type="submission" date="2020-08" db="EMBL/GenBank/DDBJ databases">
        <title>Sequencing the genomes of 1000 actinobacteria strains.</title>
        <authorList>
            <person name="Klenk H.-P."/>
        </authorList>
    </citation>
    <scope>NUCLEOTIDE SEQUENCE [LARGE SCALE GENOMIC DNA]</scope>
    <source>
        <strain evidence="3 4">DSM 28796</strain>
    </source>
</reference>
<dbReference type="AlphaFoldDB" id="A0A841A6R3"/>
<accession>A0A841A6R3</accession>
<dbReference type="Proteomes" id="UP000588158">
    <property type="component" value="Unassembled WGS sequence"/>
</dbReference>
<evidence type="ECO:0000259" key="2">
    <source>
        <dbReference type="Pfam" id="PF20789"/>
    </source>
</evidence>
<organism evidence="3 4">
    <name type="scientific">Brachybacterium aquaticum</name>
    <dbReference type="NCBI Taxonomy" id="1432564"/>
    <lineage>
        <taxon>Bacteria</taxon>
        <taxon>Bacillati</taxon>
        <taxon>Actinomycetota</taxon>
        <taxon>Actinomycetes</taxon>
        <taxon>Micrococcales</taxon>
        <taxon>Dermabacteraceae</taxon>
        <taxon>Brachybacterium</taxon>
    </lineage>
</organism>
<evidence type="ECO:0000259" key="1">
    <source>
        <dbReference type="Pfam" id="PF13622"/>
    </source>
</evidence>
<dbReference type="RefSeq" id="WP_184324154.1">
    <property type="nucleotide sequence ID" value="NZ_JACHLZ010000001.1"/>
</dbReference>
<dbReference type="EMBL" id="JACHLZ010000001">
    <property type="protein sequence ID" value="MBB5830546.1"/>
    <property type="molecule type" value="Genomic_DNA"/>
</dbReference>
<feature type="domain" description="Acyl-CoA thioesterase-like C-terminal" evidence="2">
    <location>
        <begin position="123"/>
        <end position="260"/>
    </location>
</feature>
<name>A0A841A6R3_9MICO</name>
<keyword evidence="4" id="KW-1185">Reference proteome</keyword>